<dbReference type="Gene3D" id="1.10.287.1260">
    <property type="match status" value="1"/>
</dbReference>
<comment type="subcellular location">
    <subcellularLocation>
        <location evidence="1">Membrane</location>
    </subcellularLocation>
</comment>
<sequence length="564" mass="61807">MAKAQQFLSALLLSLCFIIAAPLAAQERDVAQGSDAYVYEVDRLQNGAGSQDLPLQLDTPLGLLETFMEAGAEGRWADAAAALDYQTLEAGGDVDREQVAAQLYDLLYRSLSIDWAGLPDRPDAVDTLTSSEDPMAGTPRRSLRVGVLMLEGRPKTIRIARVQEAGGEPLWVFSRQTVANVPALYEVYGPTRFEEALPAPLRKQAFFTLAWWEVLALPLILLAGAIAAALTYRAIGSFRERADEDSRAYGVLQAIHMPVTLLAFAGTFAVVRETFFRLSGPARDVLDPIQILLVVAAGVAIILSVLEALFNFATSRRTDELEAPDNHADRNFYTRLSALRRIVTAVVLLAGIGIIIIASNLSNTLGFSIIASAGALGLVLVFAARKALGDIMASVQIGFAKTARIGDAVQFAGQWCYVEKIGFTHLQLRTWDERRIIAPVSSFTSESFENWTKQDASLMVHIELELDNRADVDQLRSAFRDFVREDDDVIDPDDAKCEVIDQNAKAMIVRFMARSPDPKTGWAMHCRMRENLLAAASRFDAGAGNEPVPAFIAREREVRMDAEG</sequence>
<dbReference type="AlphaFoldDB" id="A0A0G9MRB8"/>
<keyword evidence="6" id="KW-1185">Reference proteome</keyword>
<dbReference type="Proteomes" id="UP000053070">
    <property type="component" value="Unassembled WGS sequence"/>
</dbReference>
<evidence type="ECO:0000256" key="1">
    <source>
        <dbReference type="ARBA" id="ARBA00004370"/>
    </source>
</evidence>
<accession>A0A0G9MRB8</accession>
<organism evidence="5 6">
    <name type="scientific">Aurantiacibacter gangjinensis</name>
    <dbReference type="NCBI Taxonomy" id="502682"/>
    <lineage>
        <taxon>Bacteria</taxon>
        <taxon>Pseudomonadati</taxon>
        <taxon>Pseudomonadota</taxon>
        <taxon>Alphaproteobacteria</taxon>
        <taxon>Sphingomonadales</taxon>
        <taxon>Erythrobacteraceae</taxon>
        <taxon>Aurantiacibacter</taxon>
    </lineage>
</organism>
<keyword evidence="2" id="KW-0812">Transmembrane</keyword>
<dbReference type="InterPro" id="IPR010920">
    <property type="entry name" value="LSM_dom_sf"/>
</dbReference>
<dbReference type="InterPro" id="IPR006685">
    <property type="entry name" value="MscS_channel_2nd"/>
</dbReference>
<keyword evidence="3" id="KW-1133">Transmembrane helix</keyword>
<gene>
    <name evidence="5" type="ORF">AAW01_04645</name>
</gene>
<dbReference type="Gene3D" id="2.30.30.60">
    <property type="match status" value="1"/>
</dbReference>
<proteinExistence type="predicted"/>
<evidence type="ECO:0000313" key="6">
    <source>
        <dbReference type="Proteomes" id="UP000053070"/>
    </source>
</evidence>
<dbReference type="RefSeq" id="WP_047006099.1">
    <property type="nucleotide sequence ID" value="NZ_CP018097.1"/>
</dbReference>
<protein>
    <submittedName>
        <fullName evidence="5">Mechanosensitive ion channel protein MscS</fullName>
    </submittedName>
</protein>
<dbReference type="STRING" id="502682.BMF35_a2355"/>
<dbReference type="GO" id="GO:0008381">
    <property type="term" value="F:mechanosensitive monoatomic ion channel activity"/>
    <property type="evidence" value="ECO:0007669"/>
    <property type="project" value="UniProtKB-ARBA"/>
</dbReference>
<dbReference type="GO" id="GO:0016020">
    <property type="term" value="C:membrane"/>
    <property type="evidence" value="ECO:0007669"/>
    <property type="project" value="UniProtKB-SubCell"/>
</dbReference>
<evidence type="ECO:0000256" key="3">
    <source>
        <dbReference type="ARBA" id="ARBA00022989"/>
    </source>
</evidence>
<comment type="caution">
    <text evidence="5">The sequence shown here is derived from an EMBL/GenBank/DDBJ whole genome shotgun (WGS) entry which is preliminary data.</text>
</comment>
<keyword evidence="4" id="KW-0472">Membrane</keyword>
<dbReference type="EMBL" id="LBHC01000001">
    <property type="protein sequence ID" value="KLE33250.1"/>
    <property type="molecule type" value="Genomic_DNA"/>
</dbReference>
<dbReference type="PANTHER" id="PTHR30566:SF25">
    <property type="entry name" value="INNER MEMBRANE PROTEIN"/>
    <property type="match status" value="1"/>
</dbReference>
<reference evidence="5 6" key="1">
    <citation type="submission" date="2015-04" db="EMBL/GenBank/DDBJ databases">
        <title>The draft genome sequence of Erythrobacr gangjinensis K7-2.</title>
        <authorList>
            <person name="Zhuang L."/>
            <person name="Liu Y."/>
            <person name="Shao Z."/>
        </authorList>
    </citation>
    <scope>NUCLEOTIDE SEQUENCE [LARGE SCALE GENOMIC DNA]</scope>
    <source>
        <strain evidence="5 6">K7-2</strain>
    </source>
</reference>
<dbReference type="InterPro" id="IPR023408">
    <property type="entry name" value="MscS_beta-dom_sf"/>
</dbReference>
<evidence type="ECO:0000313" key="5">
    <source>
        <dbReference type="EMBL" id="KLE33250.1"/>
    </source>
</evidence>
<dbReference type="PATRIC" id="fig|502682.8.peg.950"/>
<dbReference type="Pfam" id="PF00924">
    <property type="entry name" value="MS_channel_2nd"/>
    <property type="match status" value="1"/>
</dbReference>
<dbReference type="KEGG" id="egn:BMF35_a2355"/>
<evidence type="ECO:0000256" key="2">
    <source>
        <dbReference type="ARBA" id="ARBA00022692"/>
    </source>
</evidence>
<evidence type="ECO:0000256" key="4">
    <source>
        <dbReference type="ARBA" id="ARBA00023136"/>
    </source>
</evidence>
<dbReference type="PANTHER" id="PTHR30566">
    <property type="entry name" value="YNAI-RELATED MECHANOSENSITIVE ION CHANNEL"/>
    <property type="match status" value="1"/>
</dbReference>
<dbReference type="OrthoDB" id="9792218at2"/>
<dbReference type="SUPFAM" id="SSF50182">
    <property type="entry name" value="Sm-like ribonucleoproteins"/>
    <property type="match status" value="1"/>
</dbReference>
<name>A0A0G9MRB8_9SPHN</name>